<dbReference type="Proteomes" id="UP000799444">
    <property type="component" value="Unassembled WGS sequence"/>
</dbReference>
<dbReference type="SUPFAM" id="SSF57701">
    <property type="entry name" value="Zn2/Cys6 DNA-binding domain"/>
    <property type="match status" value="1"/>
</dbReference>
<evidence type="ECO:0000256" key="4">
    <source>
        <dbReference type="ARBA" id="ARBA00023125"/>
    </source>
</evidence>
<dbReference type="AlphaFoldDB" id="A0A9P4QK64"/>
<dbReference type="PANTHER" id="PTHR36206">
    <property type="entry name" value="ASPERCRYPTIN BIOSYNTHESIS CLUSTER-SPECIFIC TRANSCRIPTION REGULATOR ATNN-RELATED"/>
    <property type="match status" value="1"/>
</dbReference>
<evidence type="ECO:0000256" key="3">
    <source>
        <dbReference type="ARBA" id="ARBA00023015"/>
    </source>
</evidence>
<dbReference type="InterPro" id="IPR001138">
    <property type="entry name" value="Zn2Cys6_DnaBD"/>
</dbReference>
<evidence type="ECO:0000313" key="8">
    <source>
        <dbReference type="EMBL" id="KAF2727820.1"/>
    </source>
</evidence>
<sequence length="107" mass="12361">TTRIRRVKCDEEKPSCRRCTSTGRQCDGYPVSTNTSQQRELVKATRDLSPTSALSILALDSQEQESLFFFRQRTSVELSGWFDNSFWRFELLQASHLHPSIRYSVIA</sequence>
<dbReference type="CDD" id="cd00067">
    <property type="entry name" value="GAL4"/>
    <property type="match status" value="1"/>
</dbReference>
<gene>
    <name evidence="8" type="ORF">EJ04DRAFT_391673</name>
</gene>
<evidence type="ECO:0000256" key="5">
    <source>
        <dbReference type="ARBA" id="ARBA00023163"/>
    </source>
</evidence>
<feature type="domain" description="Zn(2)-C6 fungal-type" evidence="7">
    <location>
        <begin position="3"/>
        <end position="35"/>
    </location>
</feature>
<protein>
    <recommendedName>
        <fullName evidence="7">Zn(2)-C6 fungal-type domain-containing protein</fullName>
    </recommendedName>
</protein>
<evidence type="ECO:0000313" key="9">
    <source>
        <dbReference type="Proteomes" id="UP000799444"/>
    </source>
</evidence>
<dbReference type="OrthoDB" id="3598904at2759"/>
<keyword evidence="3" id="KW-0805">Transcription regulation</keyword>
<feature type="non-terminal residue" evidence="8">
    <location>
        <position position="1"/>
    </location>
</feature>
<organism evidence="8 9">
    <name type="scientific">Polyplosphaeria fusca</name>
    <dbReference type="NCBI Taxonomy" id="682080"/>
    <lineage>
        <taxon>Eukaryota</taxon>
        <taxon>Fungi</taxon>
        <taxon>Dikarya</taxon>
        <taxon>Ascomycota</taxon>
        <taxon>Pezizomycotina</taxon>
        <taxon>Dothideomycetes</taxon>
        <taxon>Pleosporomycetidae</taxon>
        <taxon>Pleosporales</taxon>
        <taxon>Tetraplosphaeriaceae</taxon>
        <taxon>Polyplosphaeria</taxon>
    </lineage>
</organism>
<keyword evidence="9" id="KW-1185">Reference proteome</keyword>
<dbReference type="GO" id="GO:0000981">
    <property type="term" value="F:DNA-binding transcription factor activity, RNA polymerase II-specific"/>
    <property type="evidence" value="ECO:0007669"/>
    <property type="project" value="InterPro"/>
</dbReference>
<keyword evidence="2" id="KW-0862">Zinc</keyword>
<reference evidence="8" key="1">
    <citation type="journal article" date="2020" name="Stud. Mycol.">
        <title>101 Dothideomycetes genomes: a test case for predicting lifestyles and emergence of pathogens.</title>
        <authorList>
            <person name="Haridas S."/>
            <person name="Albert R."/>
            <person name="Binder M."/>
            <person name="Bloem J."/>
            <person name="Labutti K."/>
            <person name="Salamov A."/>
            <person name="Andreopoulos B."/>
            <person name="Baker S."/>
            <person name="Barry K."/>
            <person name="Bills G."/>
            <person name="Bluhm B."/>
            <person name="Cannon C."/>
            <person name="Castanera R."/>
            <person name="Culley D."/>
            <person name="Daum C."/>
            <person name="Ezra D."/>
            <person name="Gonzalez J."/>
            <person name="Henrissat B."/>
            <person name="Kuo A."/>
            <person name="Liang C."/>
            <person name="Lipzen A."/>
            <person name="Lutzoni F."/>
            <person name="Magnuson J."/>
            <person name="Mondo S."/>
            <person name="Nolan M."/>
            <person name="Ohm R."/>
            <person name="Pangilinan J."/>
            <person name="Park H.-J."/>
            <person name="Ramirez L."/>
            <person name="Alfaro M."/>
            <person name="Sun H."/>
            <person name="Tritt A."/>
            <person name="Yoshinaga Y."/>
            <person name="Zwiers L.-H."/>
            <person name="Turgeon B."/>
            <person name="Goodwin S."/>
            <person name="Spatafora J."/>
            <person name="Crous P."/>
            <person name="Grigoriev I."/>
        </authorList>
    </citation>
    <scope>NUCLEOTIDE SEQUENCE</scope>
    <source>
        <strain evidence="8">CBS 125425</strain>
    </source>
</reference>
<evidence type="ECO:0000256" key="1">
    <source>
        <dbReference type="ARBA" id="ARBA00022723"/>
    </source>
</evidence>
<dbReference type="InterPro" id="IPR036864">
    <property type="entry name" value="Zn2-C6_fun-type_DNA-bd_sf"/>
</dbReference>
<dbReference type="GO" id="GO:0008270">
    <property type="term" value="F:zinc ion binding"/>
    <property type="evidence" value="ECO:0007669"/>
    <property type="project" value="InterPro"/>
</dbReference>
<dbReference type="EMBL" id="ML996310">
    <property type="protein sequence ID" value="KAF2727820.1"/>
    <property type="molecule type" value="Genomic_DNA"/>
</dbReference>
<proteinExistence type="predicted"/>
<evidence type="ECO:0000259" key="7">
    <source>
        <dbReference type="Pfam" id="PF00172"/>
    </source>
</evidence>
<keyword evidence="4" id="KW-0238">DNA-binding</keyword>
<evidence type="ECO:0000256" key="6">
    <source>
        <dbReference type="ARBA" id="ARBA00023242"/>
    </source>
</evidence>
<keyword evidence="6" id="KW-0539">Nucleus</keyword>
<dbReference type="PANTHER" id="PTHR36206:SF12">
    <property type="entry name" value="ASPERCRYPTIN BIOSYNTHESIS CLUSTER-SPECIFIC TRANSCRIPTION REGULATOR ATNN-RELATED"/>
    <property type="match status" value="1"/>
</dbReference>
<evidence type="ECO:0000256" key="2">
    <source>
        <dbReference type="ARBA" id="ARBA00022833"/>
    </source>
</evidence>
<accession>A0A9P4QK64</accession>
<dbReference type="InterPro" id="IPR052360">
    <property type="entry name" value="Transcr_Regulatory_Proteins"/>
</dbReference>
<comment type="caution">
    <text evidence="8">The sequence shown here is derived from an EMBL/GenBank/DDBJ whole genome shotgun (WGS) entry which is preliminary data.</text>
</comment>
<dbReference type="GO" id="GO:0003677">
    <property type="term" value="F:DNA binding"/>
    <property type="evidence" value="ECO:0007669"/>
    <property type="project" value="UniProtKB-KW"/>
</dbReference>
<keyword evidence="1" id="KW-0479">Metal-binding</keyword>
<dbReference type="Pfam" id="PF00172">
    <property type="entry name" value="Zn_clus"/>
    <property type="match status" value="1"/>
</dbReference>
<name>A0A9P4QK64_9PLEO</name>
<feature type="non-terminal residue" evidence="8">
    <location>
        <position position="107"/>
    </location>
</feature>
<dbReference type="Gene3D" id="4.10.240.10">
    <property type="entry name" value="Zn(2)-C6 fungal-type DNA-binding domain"/>
    <property type="match status" value="1"/>
</dbReference>
<keyword evidence="5" id="KW-0804">Transcription</keyword>